<dbReference type="EMBL" id="CP089982">
    <property type="protein sequence ID" value="WXA90692.1"/>
    <property type="molecule type" value="Genomic_DNA"/>
</dbReference>
<keyword evidence="2" id="KW-1185">Reference proteome</keyword>
<reference evidence="1 2" key="1">
    <citation type="submission" date="2021-12" db="EMBL/GenBank/DDBJ databases">
        <title>Discovery of the Pendulisporaceae a myxobacterial family with distinct sporulation behavior and unique specialized metabolism.</title>
        <authorList>
            <person name="Garcia R."/>
            <person name="Popoff A."/>
            <person name="Bader C.D."/>
            <person name="Loehr J."/>
            <person name="Walesch S."/>
            <person name="Walt C."/>
            <person name="Boldt J."/>
            <person name="Bunk B."/>
            <person name="Haeckl F.J.F.P.J."/>
            <person name="Gunesch A.P."/>
            <person name="Birkelbach J."/>
            <person name="Nuebel U."/>
            <person name="Pietschmann T."/>
            <person name="Bach T."/>
            <person name="Mueller R."/>
        </authorList>
    </citation>
    <scope>NUCLEOTIDE SEQUENCE [LARGE SCALE GENOMIC DNA]</scope>
    <source>
        <strain evidence="1 2">MSr12523</strain>
    </source>
</reference>
<protein>
    <recommendedName>
        <fullName evidence="3">Ribbon-helix-helix protein CopG domain-containing protein</fullName>
    </recommendedName>
</protein>
<dbReference type="Proteomes" id="UP001379533">
    <property type="component" value="Chromosome"/>
</dbReference>
<evidence type="ECO:0000313" key="2">
    <source>
        <dbReference type="Proteomes" id="UP001379533"/>
    </source>
</evidence>
<sequence length="63" mass="7118">MPRPPSPNAIQISIRVPPEWLERADVVATKMSRPGLEMTRADVLRMALVQGLDLVEREVKKPK</sequence>
<organism evidence="1 2">
    <name type="scientific">Pendulispora brunnea</name>
    <dbReference type="NCBI Taxonomy" id="2905690"/>
    <lineage>
        <taxon>Bacteria</taxon>
        <taxon>Pseudomonadati</taxon>
        <taxon>Myxococcota</taxon>
        <taxon>Myxococcia</taxon>
        <taxon>Myxococcales</taxon>
        <taxon>Sorangiineae</taxon>
        <taxon>Pendulisporaceae</taxon>
        <taxon>Pendulispora</taxon>
    </lineage>
</organism>
<dbReference type="RefSeq" id="WP_394841310.1">
    <property type="nucleotide sequence ID" value="NZ_CP089982.1"/>
</dbReference>
<evidence type="ECO:0008006" key="3">
    <source>
        <dbReference type="Google" id="ProtNLM"/>
    </source>
</evidence>
<accession>A0ABZ2JW44</accession>
<gene>
    <name evidence="1" type="ORF">LZC95_30095</name>
</gene>
<evidence type="ECO:0000313" key="1">
    <source>
        <dbReference type="EMBL" id="WXA90692.1"/>
    </source>
</evidence>
<proteinExistence type="predicted"/>
<name>A0ABZ2JW44_9BACT</name>